<dbReference type="WBParaSite" id="Minc3s01046g20166">
    <property type="protein sequence ID" value="Minc3s01046g20166"/>
    <property type="gene ID" value="Minc3s01046g20166"/>
</dbReference>
<protein>
    <submittedName>
        <fullName evidence="3">Uncharacterized protein</fullName>
    </submittedName>
</protein>
<name>A0A914M1S1_MELIC</name>
<evidence type="ECO:0000256" key="1">
    <source>
        <dbReference type="SAM" id="SignalP"/>
    </source>
</evidence>
<dbReference type="AlphaFoldDB" id="A0A914M1S1"/>
<feature type="chain" id="PRO_5036827306" evidence="1">
    <location>
        <begin position="23"/>
        <end position="118"/>
    </location>
</feature>
<proteinExistence type="predicted"/>
<reference evidence="3" key="1">
    <citation type="submission" date="2022-11" db="UniProtKB">
        <authorList>
            <consortium name="WormBaseParasite"/>
        </authorList>
    </citation>
    <scope>IDENTIFICATION</scope>
</reference>
<accession>A0A914M1S1</accession>
<keyword evidence="1" id="KW-0732">Signal</keyword>
<evidence type="ECO:0000313" key="3">
    <source>
        <dbReference type="WBParaSite" id="Minc3s01046g20166"/>
    </source>
</evidence>
<feature type="signal peptide" evidence="1">
    <location>
        <begin position="1"/>
        <end position="22"/>
    </location>
</feature>
<dbReference type="Proteomes" id="UP000887563">
    <property type="component" value="Unplaced"/>
</dbReference>
<keyword evidence="2" id="KW-1185">Reference proteome</keyword>
<sequence>MFKNYQILFLFQLLINYGTTNCFSLFESLTSTTIIPKNSSNFENITLGGENVTNNIQVLVSNTNTSLTEEDVEDDESSEPVEFLETMNGDNLVKGDKVIEVRTEWNTHVGNDDAEATE</sequence>
<organism evidence="2 3">
    <name type="scientific">Meloidogyne incognita</name>
    <name type="common">Southern root-knot nematode worm</name>
    <name type="synonym">Oxyuris incognita</name>
    <dbReference type="NCBI Taxonomy" id="6306"/>
    <lineage>
        <taxon>Eukaryota</taxon>
        <taxon>Metazoa</taxon>
        <taxon>Ecdysozoa</taxon>
        <taxon>Nematoda</taxon>
        <taxon>Chromadorea</taxon>
        <taxon>Rhabditida</taxon>
        <taxon>Tylenchina</taxon>
        <taxon>Tylenchomorpha</taxon>
        <taxon>Tylenchoidea</taxon>
        <taxon>Meloidogynidae</taxon>
        <taxon>Meloidogyninae</taxon>
        <taxon>Meloidogyne</taxon>
        <taxon>Meloidogyne incognita group</taxon>
    </lineage>
</organism>
<evidence type="ECO:0000313" key="2">
    <source>
        <dbReference type="Proteomes" id="UP000887563"/>
    </source>
</evidence>